<accession>A0A328X766</accession>
<feature type="transmembrane region" description="Helical" evidence="6">
    <location>
        <begin position="469"/>
        <end position="490"/>
    </location>
</feature>
<reference evidence="7 8" key="1">
    <citation type="submission" date="2018-06" db="EMBL/GenBank/DDBJ databases">
        <title>Genomic Encyclopedia of Type Strains, Phase III (KMG-III): the genomes of soil and plant-associated and newly described type strains.</title>
        <authorList>
            <person name="Whitman W."/>
        </authorList>
    </citation>
    <scope>NUCLEOTIDE SEQUENCE [LARGE SCALE GENOMIC DNA]</scope>
    <source>
        <strain evidence="7 8">CGMCC 1.12504</strain>
    </source>
</reference>
<dbReference type="GO" id="GO:0005886">
    <property type="term" value="C:plasma membrane"/>
    <property type="evidence" value="ECO:0007669"/>
    <property type="project" value="UniProtKB-SubCell"/>
</dbReference>
<feature type="transmembrane region" description="Helical" evidence="6">
    <location>
        <begin position="129"/>
        <end position="146"/>
    </location>
</feature>
<evidence type="ECO:0000256" key="4">
    <source>
        <dbReference type="ARBA" id="ARBA00022989"/>
    </source>
</evidence>
<dbReference type="OrthoDB" id="8609648at2"/>
<dbReference type="PANTHER" id="PTHR30250">
    <property type="entry name" value="PST FAMILY PREDICTED COLANIC ACID TRANSPORTER"/>
    <property type="match status" value="1"/>
</dbReference>
<keyword evidence="3 6" id="KW-0812">Transmembrane</keyword>
<feature type="transmembrane region" description="Helical" evidence="6">
    <location>
        <begin position="21"/>
        <end position="41"/>
    </location>
</feature>
<feature type="transmembrane region" description="Helical" evidence="6">
    <location>
        <begin position="166"/>
        <end position="192"/>
    </location>
</feature>
<feature type="transmembrane region" description="Helical" evidence="6">
    <location>
        <begin position="403"/>
        <end position="421"/>
    </location>
</feature>
<keyword evidence="4 6" id="KW-1133">Transmembrane helix</keyword>
<evidence type="ECO:0000256" key="3">
    <source>
        <dbReference type="ARBA" id="ARBA00022692"/>
    </source>
</evidence>
<gene>
    <name evidence="7" type="ORF">B0I10_101315</name>
</gene>
<evidence type="ECO:0000313" key="8">
    <source>
        <dbReference type="Proteomes" id="UP000249518"/>
    </source>
</evidence>
<name>A0A328X766_9FLAO</name>
<dbReference type="AlphaFoldDB" id="A0A328X766"/>
<feature type="transmembrane region" description="Helical" evidence="6">
    <location>
        <begin position="442"/>
        <end position="463"/>
    </location>
</feature>
<feature type="transmembrane region" description="Helical" evidence="6">
    <location>
        <begin position="308"/>
        <end position="331"/>
    </location>
</feature>
<dbReference type="PANTHER" id="PTHR30250:SF26">
    <property type="entry name" value="PSMA PROTEIN"/>
    <property type="match status" value="1"/>
</dbReference>
<feature type="transmembrane region" description="Helical" evidence="6">
    <location>
        <begin position="271"/>
        <end position="296"/>
    </location>
</feature>
<dbReference type="Proteomes" id="UP000249518">
    <property type="component" value="Unassembled WGS sequence"/>
</dbReference>
<feature type="transmembrane region" description="Helical" evidence="6">
    <location>
        <begin position="53"/>
        <end position="73"/>
    </location>
</feature>
<evidence type="ECO:0000313" key="7">
    <source>
        <dbReference type="EMBL" id="RAR51139.1"/>
    </source>
</evidence>
<proteinExistence type="predicted"/>
<feature type="transmembrane region" description="Helical" evidence="6">
    <location>
        <begin position="343"/>
        <end position="360"/>
    </location>
</feature>
<keyword evidence="5 6" id="KW-0472">Membrane</keyword>
<feature type="transmembrane region" description="Helical" evidence="6">
    <location>
        <begin position="381"/>
        <end position="397"/>
    </location>
</feature>
<comment type="caution">
    <text evidence="7">The sequence shown here is derived from an EMBL/GenBank/DDBJ whole genome shotgun (WGS) entry which is preliminary data.</text>
</comment>
<keyword evidence="2" id="KW-1003">Cell membrane</keyword>
<evidence type="ECO:0000256" key="1">
    <source>
        <dbReference type="ARBA" id="ARBA00004651"/>
    </source>
</evidence>
<evidence type="ECO:0000256" key="5">
    <source>
        <dbReference type="ARBA" id="ARBA00023136"/>
    </source>
</evidence>
<evidence type="ECO:0000256" key="2">
    <source>
        <dbReference type="ARBA" id="ARBA00022475"/>
    </source>
</evidence>
<evidence type="ECO:0000256" key="6">
    <source>
        <dbReference type="SAM" id="Phobius"/>
    </source>
</evidence>
<protein>
    <submittedName>
        <fullName evidence="7">O-antigen/teichoic acid export membrane protein</fullName>
    </submittedName>
</protein>
<sequence length="516" mass="58175">MNSNSRISNSVKNISLGLLTQVVQMVLGFVSRTIFIHYLVIEYLGVNGLFTSILTLLSLAELGITSAILYALYQPLADKNEAQIAALIRFFKKIYLIIAGVVAGLGLLVLPFLTQIVDNPPQQLADDLHLIYLLFLFNTVASYFFYYKISLFHADQKSYVIAKRNIVVFIIQNSLQILSLVLFQNFLLYLSIQLICQLGGNLYLSQLVKKHYPFLEQFKKEEVDELVKAKIFSDLKSTAIVKVGGLVVNNTSNIILNYFSGLKAVGLLSNYTLLIGLASGLIMQVFSGLTGSIANVNVREPIEKKREVFFIVNFANFWIFGMAATMIILLINDFITVWIGNEFTLSIPVVCALALNFYMVGMQNAVWTFKSTFGLFKEGRWFILGTAIINVILSFILGSHYGLFGILISMAIARAVTNAWYDPFVVFTKALELNPKLYFIKYISYIAILLFILGLLFVLFHFIPLSGWLGLIIKLFLSLVIFNGILYIFYRKSLELNYISNVVTGMIFNLKSKIKK</sequence>
<feature type="transmembrane region" description="Helical" evidence="6">
    <location>
        <begin position="94"/>
        <end position="117"/>
    </location>
</feature>
<dbReference type="EMBL" id="QLSV01000001">
    <property type="protein sequence ID" value="RAR51139.1"/>
    <property type="molecule type" value="Genomic_DNA"/>
</dbReference>
<keyword evidence="8" id="KW-1185">Reference proteome</keyword>
<dbReference type="RefSeq" id="WP_112084718.1">
    <property type="nucleotide sequence ID" value="NZ_QLSV01000001.1"/>
</dbReference>
<organism evidence="7 8">
    <name type="scientific">Flavobacterium lacus</name>
    <dbReference type="NCBI Taxonomy" id="1353778"/>
    <lineage>
        <taxon>Bacteria</taxon>
        <taxon>Pseudomonadati</taxon>
        <taxon>Bacteroidota</taxon>
        <taxon>Flavobacteriia</taxon>
        <taxon>Flavobacteriales</taxon>
        <taxon>Flavobacteriaceae</taxon>
        <taxon>Flavobacterium</taxon>
    </lineage>
</organism>
<dbReference type="InterPro" id="IPR050833">
    <property type="entry name" value="Poly_Biosynth_Transport"/>
</dbReference>
<comment type="subcellular location">
    <subcellularLocation>
        <location evidence="1">Cell membrane</location>
        <topology evidence="1">Multi-pass membrane protein</topology>
    </subcellularLocation>
</comment>